<dbReference type="RefSeq" id="WP_376836258.1">
    <property type="nucleotide sequence ID" value="NZ_JBHLSW010000007.1"/>
</dbReference>
<evidence type="ECO:0000256" key="1">
    <source>
        <dbReference type="SAM" id="Phobius"/>
    </source>
</evidence>
<name>A0ABV6R4A4_9CAUL</name>
<sequence length="172" mass="18808">MRRAGMVRVVGPVQWILYPLLIALAATVVLATPIKLFGLSLPEPVLLTPLAFAWPLIRPSMLAPGALFLGGAFLDLFWGAPLGLWTFCLMAVYGSILLCRNLLAGQETRALFIWYAAATVGAFLLAYLIVTLRVGNPPSLLSLVGQIVPTLLVFPAADWLIQRFDDTDVRFR</sequence>
<evidence type="ECO:0000313" key="2">
    <source>
        <dbReference type="EMBL" id="MFC0634241.1"/>
    </source>
</evidence>
<feature type="transmembrane region" description="Helical" evidence="1">
    <location>
        <begin position="76"/>
        <end position="99"/>
    </location>
</feature>
<keyword evidence="1" id="KW-1133">Transmembrane helix</keyword>
<evidence type="ECO:0008006" key="4">
    <source>
        <dbReference type="Google" id="ProtNLM"/>
    </source>
</evidence>
<protein>
    <recommendedName>
        <fullName evidence="4">Rod shape-determining protein MreD</fullName>
    </recommendedName>
</protein>
<keyword evidence="1" id="KW-0812">Transmembrane</keyword>
<feature type="transmembrane region" description="Helical" evidence="1">
    <location>
        <begin position="111"/>
        <end position="134"/>
    </location>
</feature>
<dbReference type="Proteomes" id="UP001589906">
    <property type="component" value="Unassembled WGS sequence"/>
</dbReference>
<reference evidence="2 3" key="1">
    <citation type="submission" date="2024-09" db="EMBL/GenBank/DDBJ databases">
        <authorList>
            <person name="Sun Q."/>
            <person name="Mori K."/>
        </authorList>
    </citation>
    <scope>NUCLEOTIDE SEQUENCE [LARGE SCALE GENOMIC DNA]</scope>
    <source>
        <strain evidence="2 3">NCAIM B.02621</strain>
    </source>
</reference>
<gene>
    <name evidence="2" type="ORF">ACFFGE_10185</name>
</gene>
<comment type="caution">
    <text evidence="2">The sequence shown here is derived from an EMBL/GenBank/DDBJ whole genome shotgun (WGS) entry which is preliminary data.</text>
</comment>
<keyword evidence="3" id="KW-1185">Reference proteome</keyword>
<feature type="transmembrane region" description="Helical" evidence="1">
    <location>
        <begin position="15"/>
        <end position="34"/>
    </location>
</feature>
<feature type="transmembrane region" description="Helical" evidence="1">
    <location>
        <begin position="140"/>
        <end position="161"/>
    </location>
</feature>
<evidence type="ECO:0000313" key="3">
    <source>
        <dbReference type="Proteomes" id="UP001589906"/>
    </source>
</evidence>
<keyword evidence="1" id="KW-0472">Membrane</keyword>
<accession>A0ABV6R4A4</accession>
<dbReference type="EMBL" id="JBHLSW010000007">
    <property type="protein sequence ID" value="MFC0634241.1"/>
    <property type="molecule type" value="Genomic_DNA"/>
</dbReference>
<proteinExistence type="predicted"/>
<organism evidence="2 3">
    <name type="scientific">Brevundimonas balnearis</name>
    <dbReference type="NCBI Taxonomy" id="1572858"/>
    <lineage>
        <taxon>Bacteria</taxon>
        <taxon>Pseudomonadati</taxon>
        <taxon>Pseudomonadota</taxon>
        <taxon>Alphaproteobacteria</taxon>
        <taxon>Caulobacterales</taxon>
        <taxon>Caulobacteraceae</taxon>
        <taxon>Brevundimonas</taxon>
    </lineage>
</organism>